<dbReference type="RefSeq" id="XP_040740098.1">
    <property type="nucleotide sequence ID" value="XM_040892054.1"/>
</dbReference>
<reference evidence="11 12" key="1">
    <citation type="submission" date="2016-07" db="EMBL/GenBank/DDBJ databases">
        <title>Pervasive Adenine N6-methylation of Active Genes in Fungi.</title>
        <authorList>
            <consortium name="DOE Joint Genome Institute"/>
            <person name="Mondo S.J."/>
            <person name="Dannebaum R.O."/>
            <person name="Kuo R.C."/>
            <person name="Labutti K."/>
            <person name="Haridas S."/>
            <person name="Kuo A."/>
            <person name="Salamov A."/>
            <person name="Ahrendt S.R."/>
            <person name="Lipzen A."/>
            <person name="Sullivan W."/>
            <person name="Andreopoulos W.B."/>
            <person name="Clum A."/>
            <person name="Lindquist E."/>
            <person name="Daum C."/>
            <person name="Ramamoorthy G.K."/>
            <person name="Gryganskyi A."/>
            <person name="Culley D."/>
            <person name="Magnuson J.K."/>
            <person name="James T.Y."/>
            <person name="O'Malley M.A."/>
            <person name="Stajich J.E."/>
            <person name="Spatafora J.W."/>
            <person name="Visel A."/>
            <person name="Grigoriev I.V."/>
        </authorList>
    </citation>
    <scope>NUCLEOTIDE SEQUENCE [LARGE SCALE GENOMIC DNA]</scope>
    <source>
        <strain evidence="11 12">ATCC 12442</strain>
    </source>
</reference>
<dbReference type="GeneID" id="63808702"/>
<sequence length="517" mass="57027">MRFFCSCCDFEAHTTGSACVVHWVGEESPAARFAEGKQQTTRILVPRPCTFFPLLYYLYISHSALVSLPSIPHLISAVAGASYCSTRRSLSADFLHDTFRSSCCAAGPTASTTTFSSTTTTENSAPLLHSKQPQRRLLQQLLHIVPQKHSNKASSLMMESKYKAIKHIGEGAFSSVILALNMETGEKVAIKKMKKRRWKDTAAQAEIGALKKLDHDNIIQLLDVFREDYRSFLVFECMDCDLNELVNSRKGRKLPETVILDITYQVLNGLAFIHENDLFHRDIKPENVLIRRRITPASGPGGSSTIVVEAKIADFGLVHDMDFSRPLTDYISTRWYRAPEVLLNCNNYSTPIDVWAVGTIVAELAMLRPLFPGSNQIDQLRRIFEVLGTPKISVPAPTDEDSKAQDPSSSATGSWYEGAVHARKLGIAFIPSNRKPMPSVMPDVPDYLVQLVDFILVLNPNDRPTAIRRSAAGFAYARSLAWPAAATPAPTAETDTEAITFQAIVGSCGAEHGHSAV</sequence>
<dbReference type="STRING" id="61395.A0A1Y1VXQ6"/>
<dbReference type="Pfam" id="PF00069">
    <property type="entry name" value="Pkinase"/>
    <property type="match status" value="1"/>
</dbReference>
<feature type="region of interest" description="Disordered" evidence="9">
    <location>
        <begin position="394"/>
        <end position="414"/>
    </location>
</feature>
<dbReference type="OrthoDB" id="2158884at2759"/>
<proteinExistence type="predicted"/>
<dbReference type="Gene3D" id="3.30.200.20">
    <property type="entry name" value="Phosphorylase Kinase, domain 1"/>
    <property type="match status" value="1"/>
</dbReference>
<dbReference type="FunFam" id="1.10.510.10:FF:000624">
    <property type="entry name" value="Mitogen-activated protein kinase"/>
    <property type="match status" value="1"/>
</dbReference>
<comment type="subcellular location">
    <subcellularLocation>
        <location evidence="1">Nucleus</location>
    </subcellularLocation>
</comment>
<comment type="caution">
    <text evidence="11">The sequence shown here is derived from an EMBL/GenBank/DDBJ whole genome shotgun (WGS) entry which is preliminary data.</text>
</comment>
<dbReference type="GO" id="GO:0005524">
    <property type="term" value="F:ATP binding"/>
    <property type="evidence" value="ECO:0007669"/>
    <property type="project" value="UniProtKB-UniRule"/>
</dbReference>
<evidence type="ECO:0000259" key="10">
    <source>
        <dbReference type="PROSITE" id="PS50011"/>
    </source>
</evidence>
<evidence type="ECO:0000256" key="8">
    <source>
        <dbReference type="PROSITE-ProRule" id="PRU10141"/>
    </source>
</evidence>
<dbReference type="PROSITE" id="PS50011">
    <property type="entry name" value="PROTEIN_KINASE_DOM"/>
    <property type="match status" value="1"/>
</dbReference>
<dbReference type="PANTHER" id="PTHR24055">
    <property type="entry name" value="MITOGEN-ACTIVATED PROTEIN KINASE"/>
    <property type="match status" value="1"/>
</dbReference>
<keyword evidence="3" id="KW-0808">Transferase</keyword>
<dbReference type="EMBL" id="MCFD01000018">
    <property type="protein sequence ID" value="ORX66047.1"/>
    <property type="molecule type" value="Genomic_DNA"/>
</dbReference>
<evidence type="ECO:0000256" key="3">
    <source>
        <dbReference type="ARBA" id="ARBA00022679"/>
    </source>
</evidence>
<feature type="region of interest" description="Disordered" evidence="9">
    <location>
        <begin position="108"/>
        <end position="129"/>
    </location>
</feature>
<dbReference type="InterPro" id="IPR017441">
    <property type="entry name" value="Protein_kinase_ATP_BS"/>
</dbReference>
<dbReference type="Gene3D" id="1.10.510.10">
    <property type="entry name" value="Transferase(Phosphotransferase) domain 1"/>
    <property type="match status" value="1"/>
</dbReference>
<dbReference type="SMART" id="SM00220">
    <property type="entry name" value="S_TKc"/>
    <property type="match status" value="1"/>
</dbReference>
<dbReference type="InterPro" id="IPR050117">
    <property type="entry name" value="MAPK"/>
</dbReference>
<evidence type="ECO:0000256" key="9">
    <source>
        <dbReference type="SAM" id="MobiDB-lite"/>
    </source>
</evidence>
<keyword evidence="12" id="KW-1185">Reference proteome</keyword>
<accession>A0A1Y1VXQ6</accession>
<dbReference type="AlphaFoldDB" id="A0A1Y1VXQ6"/>
<name>A0A1Y1VXQ6_9FUNG</name>
<keyword evidence="7" id="KW-0539">Nucleus</keyword>
<dbReference type="SUPFAM" id="SSF56112">
    <property type="entry name" value="Protein kinase-like (PK-like)"/>
    <property type="match status" value="1"/>
</dbReference>
<dbReference type="InterPro" id="IPR000719">
    <property type="entry name" value="Prot_kinase_dom"/>
</dbReference>
<keyword evidence="6 8" id="KW-0067">ATP-binding</keyword>
<evidence type="ECO:0000256" key="7">
    <source>
        <dbReference type="ARBA" id="ARBA00023242"/>
    </source>
</evidence>
<dbReference type="InterPro" id="IPR011009">
    <property type="entry name" value="Kinase-like_dom_sf"/>
</dbReference>
<dbReference type="PROSITE" id="PS00108">
    <property type="entry name" value="PROTEIN_KINASE_ST"/>
    <property type="match status" value="1"/>
</dbReference>
<keyword evidence="4 8" id="KW-0547">Nucleotide-binding</keyword>
<protein>
    <submittedName>
        <fullName evidence="11">Pkinase-domain-containing protein</fullName>
    </submittedName>
</protein>
<gene>
    <name evidence="11" type="ORF">DL89DRAFT_75966</name>
</gene>
<dbReference type="GO" id="GO:0004674">
    <property type="term" value="F:protein serine/threonine kinase activity"/>
    <property type="evidence" value="ECO:0007669"/>
    <property type="project" value="UniProtKB-KW"/>
</dbReference>
<dbReference type="InterPro" id="IPR008271">
    <property type="entry name" value="Ser/Thr_kinase_AS"/>
</dbReference>
<dbReference type="Proteomes" id="UP000193922">
    <property type="component" value="Unassembled WGS sequence"/>
</dbReference>
<evidence type="ECO:0000256" key="4">
    <source>
        <dbReference type="ARBA" id="ARBA00022741"/>
    </source>
</evidence>
<dbReference type="GO" id="GO:0005634">
    <property type="term" value="C:nucleus"/>
    <property type="evidence" value="ECO:0007669"/>
    <property type="project" value="UniProtKB-SubCell"/>
</dbReference>
<dbReference type="PROSITE" id="PS00107">
    <property type="entry name" value="PROTEIN_KINASE_ATP"/>
    <property type="match status" value="1"/>
</dbReference>
<evidence type="ECO:0000256" key="2">
    <source>
        <dbReference type="ARBA" id="ARBA00022527"/>
    </source>
</evidence>
<evidence type="ECO:0000256" key="6">
    <source>
        <dbReference type="ARBA" id="ARBA00022840"/>
    </source>
</evidence>
<organism evidence="11 12">
    <name type="scientific">Linderina pennispora</name>
    <dbReference type="NCBI Taxonomy" id="61395"/>
    <lineage>
        <taxon>Eukaryota</taxon>
        <taxon>Fungi</taxon>
        <taxon>Fungi incertae sedis</taxon>
        <taxon>Zoopagomycota</taxon>
        <taxon>Kickxellomycotina</taxon>
        <taxon>Kickxellomycetes</taxon>
        <taxon>Kickxellales</taxon>
        <taxon>Kickxellaceae</taxon>
        <taxon>Linderina</taxon>
    </lineage>
</organism>
<keyword evidence="5 11" id="KW-0418">Kinase</keyword>
<evidence type="ECO:0000256" key="5">
    <source>
        <dbReference type="ARBA" id="ARBA00022777"/>
    </source>
</evidence>
<evidence type="ECO:0000256" key="1">
    <source>
        <dbReference type="ARBA" id="ARBA00004123"/>
    </source>
</evidence>
<feature type="compositionally biased region" description="Low complexity" evidence="9">
    <location>
        <begin position="109"/>
        <end position="121"/>
    </location>
</feature>
<feature type="domain" description="Protein kinase" evidence="10">
    <location>
        <begin position="162"/>
        <end position="475"/>
    </location>
</feature>
<evidence type="ECO:0000313" key="11">
    <source>
        <dbReference type="EMBL" id="ORX66047.1"/>
    </source>
</evidence>
<feature type="binding site" evidence="8">
    <location>
        <position position="192"/>
    </location>
    <ligand>
        <name>ATP</name>
        <dbReference type="ChEBI" id="CHEBI:30616"/>
    </ligand>
</feature>
<keyword evidence="2" id="KW-0723">Serine/threonine-protein kinase</keyword>
<evidence type="ECO:0000313" key="12">
    <source>
        <dbReference type="Proteomes" id="UP000193922"/>
    </source>
</evidence>